<evidence type="ECO:0000256" key="6">
    <source>
        <dbReference type="ARBA" id="ARBA00048555"/>
    </source>
</evidence>
<keyword evidence="8" id="KW-0808">Transferase</keyword>
<evidence type="ECO:0000256" key="7">
    <source>
        <dbReference type="ARBA" id="ARBA00048692"/>
    </source>
</evidence>
<gene>
    <name evidence="9" type="ORF">SMB34_03785</name>
</gene>
<comment type="subcellular location">
    <subcellularLocation>
        <location evidence="8">Cytoplasm</location>
    </subcellularLocation>
</comment>
<evidence type="ECO:0000256" key="4">
    <source>
        <dbReference type="ARBA" id="ARBA00023244"/>
    </source>
</evidence>
<keyword evidence="10" id="KW-1185">Reference proteome</keyword>
<dbReference type="Proteomes" id="UP000027463">
    <property type="component" value="Unassembled WGS sequence"/>
</dbReference>
<dbReference type="EC" id="2.5.1.17" evidence="3 8"/>
<accession>A0ABR4TRR3</accession>
<dbReference type="PANTHER" id="PTHR46638:SF1">
    <property type="entry name" value="CORRINOID ADENOSYLTRANSFERASE"/>
    <property type="match status" value="1"/>
</dbReference>
<dbReference type="NCBIfam" id="NF004637">
    <property type="entry name" value="PRK05986.1"/>
    <property type="match status" value="1"/>
</dbReference>
<reference evidence="9 10" key="1">
    <citation type="submission" date="2013-07" db="EMBL/GenBank/DDBJ databases">
        <title>Thalassospira permensis NBRC 106175 Genome Sequencing.</title>
        <authorList>
            <person name="Lai Q."/>
            <person name="Shao Z."/>
        </authorList>
    </citation>
    <scope>NUCLEOTIDE SEQUENCE [LARGE SCALE GENOMIC DNA]</scope>
    <source>
        <strain evidence="9 10">NBRC 106175</strain>
    </source>
</reference>
<evidence type="ECO:0000256" key="8">
    <source>
        <dbReference type="PIRNR" id="PIRNR015617"/>
    </source>
</evidence>
<keyword evidence="8" id="KW-0169">Cobalamin biosynthesis</keyword>
<evidence type="ECO:0000313" key="9">
    <source>
        <dbReference type="EMBL" id="KEO57845.1"/>
    </source>
</evidence>
<evidence type="ECO:0000313" key="10">
    <source>
        <dbReference type="Proteomes" id="UP000027463"/>
    </source>
</evidence>
<dbReference type="Gene3D" id="3.40.50.300">
    <property type="entry name" value="P-loop containing nucleotide triphosphate hydrolases"/>
    <property type="match status" value="1"/>
</dbReference>
<name>A0ABR4TRR3_9PROT</name>
<dbReference type="CDD" id="cd00561">
    <property type="entry name" value="CobA_ACA"/>
    <property type="match status" value="1"/>
</dbReference>
<comment type="caution">
    <text evidence="9">The sequence shown here is derived from an EMBL/GenBank/DDBJ whole genome shotgun (WGS) entry which is preliminary data.</text>
</comment>
<dbReference type="InterPro" id="IPR027417">
    <property type="entry name" value="P-loop_NTPase"/>
</dbReference>
<dbReference type="EMBL" id="AUNC01000012">
    <property type="protein sequence ID" value="KEO57845.1"/>
    <property type="molecule type" value="Genomic_DNA"/>
</dbReference>
<dbReference type="NCBIfam" id="TIGR00708">
    <property type="entry name" value="cobA"/>
    <property type="match status" value="1"/>
</dbReference>
<evidence type="ECO:0000256" key="1">
    <source>
        <dbReference type="ARBA" id="ARBA00005121"/>
    </source>
</evidence>
<evidence type="ECO:0000256" key="5">
    <source>
        <dbReference type="ARBA" id="ARBA00024929"/>
    </source>
</evidence>
<evidence type="ECO:0000256" key="3">
    <source>
        <dbReference type="ARBA" id="ARBA00012454"/>
    </source>
</evidence>
<organism evidence="9 10">
    <name type="scientific">Thalassospira permensis NBRC 106175</name>
    <dbReference type="NCBI Taxonomy" id="1353532"/>
    <lineage>
        <taxon>Bacteria</taxon>
        <taxon>Pseudomonadati</taxon>
        <taxon>Pseudomonadota</taxon>
        <taxon>Alphaproteobacteria</taxon>
        <taxon>Rhodospirillales</taxon>
        <taxon>Thalassospiraceae</taxon>
        <taxon>Thalassospira</taxon>
    </lineage>
</organism>
<dbReference type="InterPro" id="IPR003724">
    <property type="entry name" value="CblAdoTrfase_CobA"/>
</dbReference>
<sequence>MIRRTLRRIVRAEMQRDEAMTDTNTPDTDLNTRHDEKMKKIKAARDKMMAQKIDKKGLIIVHTGKGKGKSSSAFGMAMRCVGHDMKVGVVQFIKGGWETGEAKLLKKFPDLCEFHAMGAGFTWETQNRAQDVALARDAFNKALEMMRDPSFAMVILDEINIVLRYDFLPLDDVLAALADKLPDQHVVLTGRNAPDTLIEAADLVTEMTMIKHPFREQGIKAQIGVEF</sequence>
<proteinExistence type="inferred from homology"/>
<comment type="function">
    <text evidence="5 8">Required for both de novo synthesis of the corrin ring for the assimilation of exogenous corrinoids. Participates in the adenosylation of a variety of incomplete and complete corrinoids.</text>
</comment>
<keyword evidence="4 8" id="KW-0627">Porphyrin biosynthesis</keyword>
<keyword evidence="8" id="KW-0067">ATP-binding</keyword>
<comment type="catalytic activity">
    <reaction evidence="7 8">
        <text>2 cob(II)alamin + reduced [electron-transfer flavoprotein] + 2 ATP = 2 adenosylcob(III)alamin + 2 triphosphate + oxidized [electron-transfer flavoprotein] + 3 H(+)</text>
        <dbReference type="Rhea" id="RHEA:28671"/>
        <dbReference type="Rhea" id="RHEA-COMP:10685"/>
        <dbReference type="Rhea" id="RHEA-COMP:10686"/>
        <dbReference type="ChEBI" id="CHEBI:15378"/>
        <dbReference type="ChEBI" id="CHEBI:16304"/>
        <dbReference type="ChEBI" id="CHEBI:18036"/>
        <dbReference type="ChEBI" id="CHEBI:18408"/>
        <dbReference type="ChEBI" id="CHEBI:30616"/>
        <dbReference type="ChEBI" id="CHEBI:57692"/>
        <dbReference type="ChEBI" id="CHEBI:58307"/>
        <dbReference type="EC" id="2.5.1.17"/>
    </reaction>
</comment>
<comment type="similarity">
    <text evidence="2 8">Belongs to the Cob(I)alamin adenosyltransferase family.</text>
</comment>
<keyword evidence="8" id="KW-0963">Cytoplasm</keyword>
<comment type="catalytic activity">
    <reaction evidence="6 8">
        <text>2 cob(II)yrinate a,c diamide + reduced [electron-transfer flavoprotein] + 2 ATP = 2 adenosylcob(III)yrinate a,c-diamide + 2 triphosphate + oxidized [electron-transfer flavoprotein] + 3 H(+)</text>
        <dbReference type="Rhea" id="RHEA:11528"/>
        <dbReference type="Rhea" id="RHEA-COMP:10685"/>
        <dbReference type="Rhea" id="RHEA-COMP:10686"/>
        <dbReference type="ChEBI" id="CHEBI:15378"/>
        <dbReference type="ChEBI" id="CHEBI:18036"/>
        <dbReference type="ChEBI" id="CHEBI:30616"/>
        <dbReference type="ChEBI" id="CHEBI:57692"/>
        <dbReference type="ChEBI" id="CHEBI:58307"/>
        <dbReference type="ChEBI" id="CHEBI:58503"/>
        <dbReference type="ChEBI" id="CHEBI:58537"/>
        <dbReference type="EC" id="2.5.1.17"/>
    </reaction>
</comment>
<dbReference type="PIRSF" id="PIRSF015617">
    <property type="entry name" value="Adensltrnsf_CobA"/>
    <property type="match status" value="1"/>
</dbReference>
<dbReference type="SUPFAM" id="SSF52540">
    <property type="entry name" value="P-loop containing nucleoside triphosphate hydrolases"/>
    <property type="match status" value="1"/>
</dbReference>
<comment type="pathway">
    <text evidence="1 8">Cofactor biosynthesis; adenosylcobalamin biosynthesis; adenosylcobalamin from cob(II)yrinate a,c-diamide: step 2/7.</text>
</comment>
<dbReference type="Pfam" id="PF02572">
    <property type="entry name" value="CobA_CobO_BtuR"/>
    <property type="match status" value="1"/>
</dbReference>
<protein>
    <recommendedName>
        <fullName evidence="3 8">Corrinoid adenosyltransferase</fullName>
        <ecNumber evidence="3 8">2.5.1.17</ecNumber>
    </recommendedName>
    <alternativeName>
        <fullName evidence="8">Cob(II)alamin adenosyltransferase</fullName>
    </alternativeName>
    <alternativeName>
        <fullName evidence="8">Cob(II)yrinic acid a,c-diamide adenosyltransferase</fullName>
    </alternativeName>
</protein>
<evidence type="ECO:0000256" key="2">
    <source>
        <dbReference type="ARBA" id="ARBA00007487"/>
    </source>
</evidence>
<keyword evidence="8" id="KW-0547">Nucleotide-binding</keyword>
<dbReference type="PANTHER" id="PTHR46638">
    <property type="entry name" value="CORRINOID ADENOSYLTRANSFERASE"/>
    <property type="match status" value="1"/>
</dbReference>